<name>A0A5C5UTJ0_9BACT</name>
<reference evidence="6 7" key="1">
    <citation type="submission" date="2019-02" db="EMBL/GenBank/DDBJ databases">
        <title>Deep-cultivation of Planctomycetes and their phenomic and genomic characterization uncovers novel biology.</title>
        <authorList>
            <person name="Wiegand S."/>
            <person name="Jogler M."/>
            <person name="Boedeker C."/>
            <person name="Pinto D."/>
            <person name="Vollmers J."/>
            <person name="Rivas-Marin E."/>
            <person name="Kohn T."/>
            <person name="Peeters S.H."/>
            <person name="Heuer A."/>
            <person name="Rast P."/>
            <person name="Oberbeckmann S."/>
            <person name="Bunk B."/>
            <person name="Jeske O."/>
            <person name="Meyerdierks A."/>
            <person name="Storesund J.E."/>
            <person name="Kallscheuer N."/>
            <person name="Luecker S."/>
            <person name="Lage O.M."/>
            <person name="Pohl T."/>
            <person name="Merkel B.J."/>
            <person name="Hornburger P."/>
            <person name="Mueller R.-W."/>
            <person name="Bruemmer F."/>
            <person name="Labrenz M."/>
            <person name="Spormann A.M."/>
            <person name="Op Den Camp H."/>
            <person name="Overmann J."/>
            <person name="Amann R."/>
            <person name="Jetten M.S.M."/>
            <person name="Mascher T."/>
            <person name="Medema M.H."/>
            <person name="Devos D.P."/>
            <person name="Kaster A.-K."/>
            <person name="Ovreas L."/>
            <person name="Rohde M."/>
            <person name="Galperin M.Y."/>
            <person name="Jogler C."/>
        </authorList>
    </citation>
    <scope>NUCLEOTIDE SEQUENCE [LARGE SCALE GENOMIC DNA]</scope>
    <source>
        <strain evidence="6 7">KOR34</strain>
    </source>
</reference>
<evidence type="ECO:0000256" key="4">
    <source>
        <dbReference type="SAM" id="SignalP"/>
    </source>
</evidence>
<evidence type="ECO:0000259" key="5">
    <source>
        <dbReference type="Pfam" id="PF00884"/>
    </source>
</evidence>
<dbReference type="Pfam" id="PF00884">
    <property type="entry name" value="Sulfatase"/>
    <property type="match status" value="2"/>
</dbReference>
<dbReference type="InterPro" id="IPR050738">
    <property type="entry name" value="Sulfatase"/>
</dbReference>
<dbReference type="CDD" id="cd16027">
    <property type="entry name" value="SGSH"/>
    <property type="match status" value="1"/>
</dbReference>
<dbReference type="SUPFAM" id="SSF53649">
    <property type="entry name" value="Alkaline phosphatase-like"/>
    <property type="match status" value="1"/>
</dbReference>
<dbReference type="EC" id="3.1.6.1" evidence="6"/>
<accession>A0A5C5UTJ0</accession>
<evidence type="ECO:0000256" key="2">
    <source>
        <dbReference type="ARBA" id="ARBA00022801"/>
    </source>
</evidence>
<keyword evidence="7" id="KW-1185">Reference proteome</keyword>
<dbReference type="InterPro" id="IPR017850">
    <property type="entry name" value="Alkaline_phosphatase_core_sf"/>
</dbReference>
<dbReference type="Proteomes" id="UP000316714">
    <property type="component" value="Unassembled WGS sequence"/>
</dbReference>
<evidence type="ECO:0000256" key="3">
    <source>
        <dbReference type="SAM" id="MobiDB-lite"/>
    </source>
</evidence>
<dbReference type="GO" id="GO:0004065">
    <property type="term" value="F:arylsulfatase activity"/>
    <property type="evidence" value="ECO:0007669"/>
    <property type="project" value="UniProtKB-EC"/>
</dbReference>
<dbReference type="OrthoDB" id="9763613at2"/>
<dbReference type="InterPro" id="IPR011989">
    <property type="entry name" value="ARM-like"/>
</dbReference>
<dbReference type="InterPro" id="IPR016024">
    <property type="entry name" value="ARM-type_fold"/>
</dbReference>
<comment type="similarity">
    <text evidence="1">Belongs to the sulfatase family.</text>
</comment>
<dbReference type="PANTHER" id="PTHR42693">
    <property type="entry name" value="ARYLSULFATASE FAMILY MEMBER"/>
    <property type="match status" value="1"/>
</dbReference>
<evidence type="ECO:0000256" key="1">
    <source>
        <dbReference type="ARBA" id="ARBA00008779"/>
    </source>
</evidence>
<protein>
    <submittedName>
        <fullName evidence="6">Arylsulfatase</fullName>
        <ecNumber evidence="6">3.1.6.1</ecNumber>
    </submittedName>
</protein>
<feature type="domain" description="Sulfatase N-terminal" evidence="5">
    <location>
        <begin position="148"/>
        <end position="302"/>
    </location>
</feature>
<dbReference type="Gene3D" id="1.25.10.10">
    <property type="entry name" value="Leucine-rich Repeat Variant"/>
    <property type="match status" value="1"/>
</dbReference>
<dbReference type="SUPFAM" id="SSF48371">
    <property type="entry name" value="ARM repeat"/>
    <property type="match status" value="1"/>
</dbReference>
<dbReference type="AlphaFoldDB" id="A0A5C5UTJ0"/>
<organism evidence="6 7">
    <name type="scientific">Posidoniimonas corsicana</name>
    <dbReference type="NCBI Taxonomy" id="1938618"/>
    <lineage>
        <taxon>Bacteria</taxon>
        <taxon>Pseudomonadati</taxon>
        <taxon>Planctomycetota</taxon>
        <taxon>Planctomycetia</taxon>
        <taxon>Pirellulales</taxon>
        <taxon>Lacipirellulaceae</taxon>
        <taxon>Posidoniimonas</taxon>
    </lineage>
</organism>
<feature type="signal peptide" evidence="4">
    <location>
        <begin position="1"/>
        <end position="18"/>
    </location>
</feature>
<dbReference type="InterPro" id="IPR000917">
    <property type="entry name" value="Sulfatase_N"/>
</dbReference>
<sequence precursor="true">MARCSLLLLLILAGGAAAADSARPNILWISVEDIGPHLGCYGYAPAKTPTLDALAARGVRYDNAFTTCPVCATNRSSIITGMYPTSIGTLHMRCKSRLPAGVRCFPAYLREAGYYCTNQSKTDYNLVDAGDPWDESSKRAHWRGRGDGQPFFAVFNLTNTHESKVWPRGAAHRRQTPDLTAADRQDPGEVAPPPYLPDTRPARRDWANYLENITQADYYAAELLRQLREDGLEDNTIVFFWSDHGAGLPRNKRWPYDSGLRAPLIVYVPPSLRAEGQGQPGMVDEQLVSFVDFAPTVLNLLGLPVPDHMQGRAFLGEDLAPPRDYAIATRDRMDERIDLIRSVRDQRYRYIRNFMHWKPFTQWIGYGERNATMKELRRLAAAGELPVASRLYMSDRKPMEELYDLQQDPHELVNLSDRPSPEHQQVLARMRAELREWQLATGDLGLIPEPIMRQREAELGDCRQIYREPQAKQSLGALLRALAPGLTEDERSEQSQALLAADDPVQRYWGVKLVGELPEDPSLPGATKERLAELLRDPAGVVRVAAAAALLRGGAASQPAAVQALLDELVGADPWVRYHAALALDERAGDLPDVVAAMKSAVDDRNEYVVRVAERVLERAAP</sequence>
<dbReference type="EMBL" id="SIHJ01000008">
    <property type="protein sequence ID" value="TWT29368.1"/>
    <property type="molecule type" value="Genomic_DNA"/>
</dbReference>
<evidence type="ECO:0000313" key="6">
    <source>
        <dbReference type="EMBL" id="TWT29368.1"/>
    </source>
</evidence>
<gene>
    <name evidence="6" type="ORF">KOR34_51800</name>
</gene>
<dbReference type="Gene3D" id="3.40.720.10">
    <property type="entry name" value="Alkaline Phosphatase, subunit A"/>
    <property type="match status" value="1"/>
</dbReference>
<feature type="domain" description="Sulfatase N-terminal" evidence="5">
    <location>
        <begin position="24"/>
        <end position="115"/>
    </location>
</feature>
<feature type="region of interest" description="Disordered" evidence="3">
    <location>
        <begin position="166"/>
        <end position="201"/>
    </location>
</feature>
<proteinExistence type="inferred from homology"/>
<feature type="chain" id="PRO_5022870344" evidence="4">
    <location>
        <begin position="19"/>
        <end position="622"/>
    </location>
</feature>
<keyword evidence="4" id="KW-0732">Signal</keyword>
<keyword evidence="2 6" id="KW-0378">Hydrolase</keyword>
<dbReference type="Pfam" id="PF13646">
    <property type="entry name" value="HEAT_2"/>
    <property type="match status" value="1"/>
</dbReference>
<comment type="caution">
    <text evidence="6">The sequence shown here is derived from an EMBL/GenBank/DDBJ whole genome shotgun (WGS) entry which is preliminary data.</text>
</comment>
<dbReference type="PANTHER" id="PTHR42693:SF53">
    <property type="entry name" value="ENDO-4-O-SULFATASE"/>
    <property type="match status" value="1"/>
</dbReference>
<dbReference type="RefSeq" id="WP_146568984.1">
    <property type="nucleotide sequence ID" value="NZ_SIHJ01000008.1"/>
</dbReference>
<evidence type="ECO:0000313" key="7">
    <source>
        <dbReference type="Proteomes" id="UP000316714"/>
    </source>
</evidence>